<organism evidence="1">
    <name type="scientific">Desulfatirhabdium butyrativorans</name>
    <dbReference type="NCBI Taxonomy" id="340467"/>
    <lineage>
        <taxon>Bacteria</taxon>
        <taxon>Pseudomonadati</taxon>
        <taxon>Thermodesulfobacteriota</taxon>
        <taxon>Desulfobacteria</taxon>
        <taxon>Desulfobacterales</taxon>
        <taxon>Desulfatirhabdiaceae</taxon>
        <taxon>Desulfatirhabdium</taxon>
    </lineage>
</organism>
<reference evidence="1" key="1">
    <citation type="journal article" date="2020" name="mSystems">
        <title>Genome- and Community-Level Interaction Insights into Carbon Utilization and Element Cycling Functions of Hydrothermarchaeota in Hydrothermal Sediment.</title>
        <authorList>
            <person name="Zhou Z."/>
            <person name="Liu Y."/>
            <person name="Xu W."/>
            <person name="Pan J."/>
            <person name="Luo Z.H."/>
            <person name="Li M."/>
        </authorList>
    </citation>
    <scope>NUCLEOTIDE SEQUENCE [LARGE SCALE GENOMIC DNA]</scope>
    <source>
        <strain evidence="1">SpSt-477</strain>
    </source>
</reference>
<accession>A0A7C4RSP2</accession>
<protein>
    <recommendedName>
        <fullName evidence="2">Response regulator</fullName>
    </recommendedName>
</protein>
<sequence length="133" mass="14808">MQGFFPYYEQIAVLSADGSDAQAFCHTLETARYRTIVYSRVSDLDNGLGKNPCLAAILDTDSIPLTNAVIRTLKENHPQVHFLLASRNPFHPELQEAISRILFACLKKPADADEILYLLRSMTPAASPCDDRP</sequence>
<dbReference type="AlphaFoldDB" id="A0A7C4RSP2"/>
<evidence type="ECO:0000313" key="1">
    <source>
        <dbReference type="EMBL" id="HGU32278.1"/>
    </source>
</evidence>
<dbReference type="EMBL" id="DSUH01000123">
    <property type="protein sequence ID" value="HGU32278.1"/>
    <property type="molecule type" value="Genomic_DNA"/>
</dbReference>
<comment type="caution">
    <text evidence="1">The sequence shown here is derived from an EMBL/GenBank/DDBJ whole genome shotgun (WGS) entry which is preliminary data.</text>
</comment>
<evidence type="ECO:0008006" key="2">
    <source>
        <dbReference type="Google" id="ProtNLM"/>
    </source>
</evidence>
<proteinExistence type="predicted"/>
<name>A0A7C4RSP2_9BACT</name>
<gene>
    <name evidence="1" type="ORF">ENS29_05420</name>
</gene>